<reference evidence="3 4" key="1">
    <citation type="journal article" date="2016" name="Mol. Biol. Evol.">
        <title>Comparative Genomics of Early-Diverging Mushroom-Forming Fungi Provides Insights into the Origins of Lignocellulose Decay Capabilities.</title>
        <authorList>
            <person name="Nagy L.G."/>
            <person name="Riley R."/>
            <person name="Tritt A."/>
            <person name="Adam C."/>
            <person name="Daum C."/>
            <person name="Floudas D."/>
            <person name="Sun H."/>
            <person name="Yadav J.S."/>
            <person name="Pangilinan J."/>
            <person name="Larsson K.H."/>
            <person name="Matsuura K."/>
            <person name="Barry K."/>
            <person name="Labutti K."/>
            <person name="Kuo R."/>
            <person name="Ohm R.A."/>
            <person name="Bhattacharya S.S."/>
            <person name="Shirouzu T."/>
            <person name="Yoshinaga Y."/>
            <person name="Martin F.M."/>
            <person name="Grigoriev I.V."/>
            <person name="Hibbett D.S."/>
        </authorList>
    </citation>
    <scope>NUCLEOTIDE SEQUENCE [LARGE SCALE GENOMIC DNA]</scope>
    <source>
        <strain evidence="3 4">CBS 109695</strain>
    </source>
</reference>
<feature type="compositionally biased region" description="Polar residues" evidence="1">
    <location>
        <begin position="403"/>
        <end position="412"/>
    </location>
</feature>
<feature type="transmembrane region" description="Helical" evidence="2">
    <location>
        <begin position="6"/>
        <end position="31"/>
    </location>
</feature>
<keyword evidence="2" id="KW-1133">Transmembrane helix</keyword>
<dbReference type="EMBL" id="KV417523">
    <property type="protein sequence ID" value="KZP24966.1"/>
    <property type="molecule type" value="Genomic_DNA"/>
</dbReference>
<gene>
    <name evidence="3" type="ORF">FIBSPDRAFT_950668</name>
</gene>
<name>A0A166NG05_9AGAM</name>
<dbReference type="Proteomes" id="UP000076532">
    <property type="component" value="Unassembled WGS sequence"/>
</dbReference>
<keyword evidence="2" id="KW-0472">Membrane</keyword>
<keyword evidence="2" id="KW-0812">Transmembrane</keyword>
<dbReference type="OrthoDB" id="3227921at2759"/>
<evidence type="ECO:0000256" key="1">
    <source>
        <dbReference type="SAM" id="MobiDB-lite"/>
    </source>
</evidence>
<sequence length="463" mass="50664">MIPFAFVNTAAFAILALSSTFVVYICIAFVIDKIQGNKFQPPFSSGIPAKPFFLGNRRTPAERAAVVDHCSCYIFQHSVFRKHTFEPMAWGVFRGIIAVYTCVGLVIFSAYSGISEVQLYASSNTGFALQDTILPQTLTGVEADDLWVNIVFVSPDAVPVDLNVSSASSSFSSGTWFQFGSNTSDLQNQNWSPIGPLQQLPNFNISWTGQGSPAVWISGGFGFYDSRFPNLTQSNFTEPLLLFPFMESSITLTAISYTTTSDEGVWISYQPKIVNIAESGSNATTAMFSFDFQTLITQRALTIGSTSAIESVVHVLSNLGGLFAFVEAVFALIFGRTIMAIIFGTRAISPFGLLGIVTRNRFKKLIHEQYPRIQEDIERGGMAAYVSEVAIDAGLMDMPPVTGRTTTSPSSHTGHEAEGEDAISMSHLRGRSSGNHLQLPYDFEEFQGELDNRSLLSKRSYAE</sequence>
<feature type="transmembrane region" description="Helical" evidence="2">
    <location>
        <begin position="91"/>
        <end position="114"/>
    </location>
</feature>
<dbReference type="AlphaFoldDB" id="A0A166NG05"/>
<protein>
    <submittedName>
        <fullName evidence="3">Uncharacterized protein</fullName>
    </submittedName>
</protein>
<evidence type="ECO:0000313" key="4">
    <source>
        <dbReference type="Proteomes" id="UP000076532"/>
    </source>
</evidence>
<organism evidence="3 4">
    <name type="scientific">Athelia psychrophila</name>
    <dbReference type="NCBI Taxonomy" id="1759441"/>
    <lineage>
        <taxon>Eukaryota</taxon>
        <taxon>Fungi</taxon>
        <taxon>Dikarya</taxon>
        <taxon>Basidiomycota</taxon>
        <taxon>Agaricomycotina</taxon>
        <taxon>Agaricomycetes</taxon>
        <taxon>Agaricomycetidae</taxon>
        <taxon>Atheliales</taxon>
        <taxon>Atheliaceae</taxon>
        <taxon>Athelia</taxon>
    </lineage>
</organism>
<evidence type="ECO:0000313" key="3">
    <source>
        <dbReference type="EMBL" id="KZP24966.1"/>
    </source>
</evidence>
<feature type="region of interest" description="Disordered" evidence="1">
    <location>
        <begin position="400"/>
        <end position="419"/>
    </location>
</feature>
<evidence type="ECO:0000256" key="2">
    <source>
        <dbReference type="SAM" id="Phobius"/>
    </source>
</evidence>
<accession>A0A166NG05</accession>
<feature type="transmembrane region" description="Helical" evidence="2">
    <location>
        <begin position="319"/>
        <end position="343"/>
    </location>
</feature>
<proteinExistence type="predicted"/>
<keyword evidence="4" id="KW-1185">Reference proteome</keyword>